<feature type="domain" description="Amidohydrolase 3" evidence="1">
    <location>
        <begin position="101"/>
        <end position="181"/>
    </location>
</feature>
<evidence type="ECO:0000259" key="1">
    <source>
        <dbReference type="Pfam" id="PF07969"/>
    </source>
</evidence>
<dbReference type="Pfam" id="PF07969">
    <property type="entry name" value="Amidohydro_3"/>
    <property type="match status" value="1"/>
</dbReference>
<dbReference type="InterPro" id="IPR013108">
    <property type="entry name" value="Amidohydro_3"/>
</dbReference>
<protein>
    <recommendedName>
        <fullName evidence="1">Amidohydrolase 3 domain-containing protein</fullName>
    </recommendedName>
</protein>
<dbReference type="Gene3D" id="2.30.40.10">
    <property type="entry name" value="Urease, subunit C, domain 1"/>
    <property type="match status" value="1"/>
</dbReference>
<comment type="caution">
    <text evidence="2">The sequence shown here is derived from an EMBL/GenBank/DDBJ whole genome shotgun (WGS) entry which is preliminary data.</text>
</comment>
<keyword evidence="3" id="KW-1185">Reference proteome</keyword>
<dbReference type="Gene3D" id="3.20.20.140">
    <property type="entry name" value="Metal-dependent hydrolases"/>
    <property type="match status" value="1"/>
</dbReference>
<dbReference type="Proteomes" id="UP001428817">
    <property type="component" value="Unassembled WGS sequence"/>
</dbReference>
<dbReference type="RefSeq" id="WP_345702762.1">
    <property type="nucleotide sequence ID" value="NZ_BAABJP010000008.1"/>
</dbReference>
<evidence type="ECO:0000313" key="2">
    <source>
        <dbReference type="EMBL" id="GAA5153759.1"/>
    </source>
</evidence>
<reference evidence="3" key="1">
    <citation type="journal article" date="2019" name="Int. J. Syst. Evol. Microbiol.">
        <title>The Global Catalogue of Microorganisms (GCM) 10K type strain sequencing project: providing services to taxonomists for standard genome sequencing and annotation.</title>
        <authorList>
            <consortium name="The Broad Institute Genomics Platform"/>
            <consortium name="The Broad Institute Genome Sequencing Center for Infectious Disease"/>
            <person name="Wu L."/>
            <person name="Ma J."/>
        </authorList>
    </citation>
    <scope>NUCLEOTIDE SEQUENCE [LARGE SCALE GENOMIC DNA]</scope>
    <source>
        <strain evidence="3">JCM 18303</strain>
    </source>
</reference>
<dbReference type="EMBL" id="BAABJP010000008">
    <property type="protein sequence ID" value="GAA5153759.1"/>
    <property type="molecule type" value="Genomic_DNA"/>
</dbReference>
<gene>
    <name evidence="2" type="ORF">GCM10023321_24520</name>
</gene>
<dbReference type="InterPro" id="IPR032466">
    <property type="entry name" value="Metal_Hydrolase"/>
</dbReference>
<dbReference type="SUPFAM" id="SSF51556">
    <property type="entry name" value="Metallo-dependent hydrolases"/>
    <property type="match status" value="1"/>
</dbReference>
<organism evidence="2 3">
    <name type="scientific">Pseudonocardia eucalypti</name>
    <dbReference type="NCBI Taxonomy" id="648755"/>
    <lineage>
        <taxon>Bacteria</taxon>
        <taxon>Bacillati</taxon>
        <taxon>Actinomycetota</taxon>
        <taxon>Actinomycetes</taxon>
        <taxon>Pseudonocardiales</taxon>
        <taxon>Pseudonocardiaceae</taxon>
        <taxon>Pseudonocardia</taxon>
    </lineage>
</organism>
<sequence length="200" mass="21473">MRPSSLTYLATGERIADAERLRELRATDPGGLVFVSFFDEDDEDDRALLRRSLLLPDTAIATDAMPLVRPGGDVAEDGWPVPPGYRTHPRGAGSYARTFRWLVRESGALSLAEAVRRCSLLPAQILADSVPAMAGKGRVRVGADADLVLFDPETISDRATYAALAPSAGIRHVLVGGEFVVRDGGLLPDARPGRPVRSGR</sequence>
<proteinExistence type="predicted"/>
<dbReference type="InterPro" id="IPR011059">
    <property type="entry name" value="Metal-dep_hydrolase_composite"/>
</dbReference>
<accession>A0ABP9PXZ4</accession>
<name>A0ABP9PXZ4_9PSEU</name>
<dbReference type="SUPFAM" id="SSF51338">
    <property type="entry name" value="Composite domain of metallo-dependent hydrolases"/>
    <property type="match status" value="1"/>
</dbReference>
<evidence type="ECO:0000313" key="3">
    <source>
        <dbReference type="Proteomes" id="UP001428817"/>
    </source>
</evidence>